<name>A0A0W8DSS4_PHYNI</name>
<proteinExistence type="predicted"/>
<evidence type="ECO:0000313" key="2">
    <source>
        <dbReference type="Proteomes" id="UP000054636"/>
    </source>
</evidence>
<evidence type="ECO:0000313" key="1">
    <source>
        <dbReference type="EMBL" id="KUF99288.1"/>
    </source>
</evidence>
<dbReference type="Proteomes" id="UP000054636">
    <property type="component" value="Unassembled WGS sequence"/>
</dbReference>
<sequence length="293" mass="32300">MISSAKWHGLPEESKIFARGQSVITFYTDQNCKGDAKSWYVTTQSKSNMHFPENFRLDGINDEISSFKVISAGGDSGPFRVCGPSEKTNLANTSSATTSAGSYSVCTFIFNSTLNSERPPQSTPMASILIVTTALLVTIAQGASYVDLYKNADYKHKLLRVEDIEVDHCYVFACDALDNTITSAKGLNDTITSAKWGGLPERTSTGDDGLISFYVDSNCKKHNIWWRTKTQSDDDLYFPSNFKLDGINDQISSFMVWNTKKIVGIANLQCLGEDWESKTFPNAEMAATPPPVL</sequence>
<reference evidence="1 2" key="1">
    <citation type="submission" date="2015-11" db="EMBL/GenBank/DDBJ databases">
        <title>Genomes and virulence difference between two physiological races of Phytophthora nicotianae.</title>
        <authorList>
            <person name="Liu H."/>
            <person name="Ma X."/>
            <person name="Yu H."/>
            <person name="Fang D."/>
            <person name="Li Y."/>
            <person name="Wang X."/>
            <person name="Wang W."/>
            <person name="Dong Y."/>
            <person name="Xiao B."/>
        </authorList>
    </citation>
    <scope>NUCLEOTIDE SEQUENCE [LARGE SCALE GENOMIC DNA]</scope>
    <source>
        <strain evidence="2">race 1</strain>
    </source>
</reference>
<gene>
    <name evidence="1" type="ORF">AM588_10008734</name>
</gene>
<dbReference type="EMBL" id="LNFP01000033">
    <property type="protein sequence ID" value="KUF99288.1"/>
    <property type="molecule type" value="Genomic_DNA"/>
</dbReference>
<comment type="caution">
    <text evidence="1">The sequence shown here is derived from an EMBL/GenBank/DDBJ whole genome shotgun (WGS) entry which is preliminary data.</text>
</comment>
<accession>A0A0W8DSS4</accession>
<organism evidence="1 2">
    <name type="scientific">Phytophthora nicotianae</name>
    <name type="common">Potato buckeye rot agent</name>
    <name type="synonym">Phytophthora parasitica</name>
    <dbReference type="NCBI Taxonomy" id="4792"/>
    <lineage>
        <taxon>Eukaryota</taxon>
        <taxon>Sar</taxon>
        <taxon>Stramenopiles</taxon>
        <taxon>Oomycota</taxon>
        <taxon>Peronosporomycetes</taxon>
        <taxon>Peronosporales</taxon>
        <taxon>Peronosporaceae</taxon>
        <taxon>Phytophthora</taxon>
    </lineage>
</organism>
<protein>
    <submittedName>
        <fullName evidence="1">Lysosomal thioesterase PPT2-B</fullName>
    </submittedName>
</protein>
<dbReference type="AlphaFoldDB" id="A0A0W8DSS4"/>